<evidence type="ECO:0000313" key="2">
    <source>
        <dbReference type="Proteomes" id="UP001302120"/>
    </source>
</evidence>
<dbReference type="Proteomes" id="UP001302120">
    <property type="component" value="Unassembled WGS sequence"/>
</dbReference>
<comment type="caution">
    <text evidence="1">The sequence shown here is derived from an EMBL/GenBank/DDBJ whole genome shotgun (WGS) entry which is preliminary data.</text>
</comment>
<reference evidence="1 2" key="1">
    <citation type="submission" date="2023-12" db="EMBL/GenBank/DDBJ databases">
        <title>Baltic Sea Cyanobacteria.</title>
        <authorList>
            <person name="Delbaje E."/>
            <person name="Fewer D.P."/>
            <person name="Shishido T.K."/>
        </authorList>
    </citation>
    <scope>NUCLEOTIDE SEQUENCE [LARGE SCALE GENOMIC DNA]</scope>
    <source>
        <strain evidence="1 2">UHCC-0300</strain>
    </source>
</reference>
<evidence type="ECO:0000313" key="1">
    <source>
        <dbReference type="EMBL" id="MEA5582321.1"/>
    </source>
</evidence>
<dbReference type="EMBL" id="JAYGHG010000021">
    <property type="protein sequence ID" value="MEA5582321.1"/>
    <property type="molecule type" value="Genomic_DNA"/>
</dbReference>
<accession>A0ABU5UH60</accession>
<proteinExistence type="predicted"/>
<name>A0ABU5UH60_9CYAN</name>
<sequence length="268" mass="29386">MKINTHRNRRYAGLFGVICGGLLITVGAISQRTVAQQPTSQVNPCPRIYYEEPHNNRILVPQGCPANAFTGRLRAQGILRPANPITQQRRLGMGGEAPDRGLITCPGVYYEEPFNTQNIVPPGCPPNVLTEQLLAHGIPPNLAVRARPSVTVIQPPFPEEQQPPSTQIALANGRVNIRLVNDSGAEVIYEIIGDTRARSLPGKSNTMLRNLNAPITMTFFREDGGLIQVTLPDSAEAGMMEVRLNTTTEMQEDKSTVRIQEDGKVFLN</sequence>
<organism evidence="1 2">
    <name type="scientific">Nodularia harveyana UHCC-0300</name>
    <dbReference type="NCBI Taxonomy" id="2974287"/>
    <lineage>
        <taxon>Bacteria</taxon>
        <taxon>Bacillati</taxon>
        <taxon>Cyanobacteriota</taxon>
        <taxon>Cyanophyceae</taxon>
        <taxon>Nostocales</taxon>
        <taxon>Nodulariaceae</taxon>
        <taxon>Nodularia</taxon>
    </lineage>
</organism>
<gene>
    <name evidence="1" type="ORF">VB620_13335</name>
</gene>
<keyword evidence="2" id="KW-1185">Reference proteome</keyword>
<protein>
    <submittedName>
        <fullName evidence="1">Uncharacterized protein</fullName>
    </submittedName>
</protein>
<dbReference type="RefSeq" id="WP_323196636.1">
    <property type="nucleotide sequence ID" value="NZ_JAYGHG010000021.1"/>
</dbReference>